<evidence type="ECO:0000313" key="1">
    <source>
        <dbReference type="EMBL" id="KAF6418999.1"/>
    </source>
</evidence>
<dbReference type="EMBL" id="JACASE010000013">
    <property type="protein sequence ID" value="KAF6418999.1"/>
    <property type="molecule type" value="Genomic_DNA"/>
</dbReference>
<keyword evidence="2" id="KW-1185">Reference proteome</keyword>
<gene>
    <name evidence="1" type="ORF">HJG63_013810</name>
</gene>
<protein>
    <submittedName>
        <fullName evidence="1">Myosin IG</fullName>
    </submittedName>
</protein>
<evidence type="ECO:0000313" key="2">
    <source>
        <dbReference type="Proteomes" id="UP000593571"/>
    </source>
</evidence>
<dbReference type="Proteomes" id="UP000593571">
    <property type="component" value="Unassembled WGS sequence"/>
</dbReference>
<dbReference type="AlphaFoldDB" id="A0A7J8D7T0"/>
<proteinExistence type="predicted"/>
<reference evidence="1 2" key="1">
    <citation type="journal article" date="2020" name="Nature">
        <title>Six reference-quality genomes reveal evolution of bat adaptations.</title>
        <authorList>
            <person name="Jebb D."/>
            <person name="Huang Z."/>
            <person name="Pippel M."/>
            <person name="Hughes G.M."/>
            <person name="Lavrichenko K."/>
            <person name="Devanna P."/>
            <person name="Winkler S."/>
            <person name="Jermiin L.S."/>
            <person name="Skirmuntt E.C."/>
            <person name="Katzourakis A."/>
            <person name="Burkitt-Gray L."/>
            <person name="Ray D.A."/>
            <person name="Sullivan K.A.M."/>
            <person name="Roscito J.G."/>
            <person name="Kirilenko B.M."/>
            <person name="Davalos L.M."/>
            <person name="Corthals A.P."/>
            <person name="Power M.L."/>
            <person name="Jones G."/>
            <person name="Ransome R.D."/>
            <person name="Dechmann D.K.N."/>
            <person name="Locatelli A.G."/>
            <person name="Puechmaille S.J."/>
            <person name="Fedrigo O."/>
            <person name="Jarvis E.D."/>
            <person name="Hiller M."/>
            <person name="Vernes S.C."/>
            <person name="Myers E.W."/>
            <person name="Teeling E.C."/>
        </authorList>
    </citation>
    <scope>NUCLEOTIDE SEQUENCE [LARGE SCALE GENOMIC DNA]</scope>
    <source>
        <strain evidence="1">MRouAeg1</strain>
        <tissue evidence="1">Muscle</tissue>
    </source>
</reference>
<comment type="caution">
    <text evidence="1">The sequence shown here is derived from an EMBL/GenBank/DDBJ whole genome shotgun (WGS) entry which is preliminary data.</text>
</comment>
<name>A0A7J8D7T0_ROUAE</name>
<sequence length="225" mass="23863">MSLTRRARVVGAAGRPVLCSEPCGTHVGRERGPGPSWVRGVPAPWRVSTALSMRTRRLLGTESFSHSPLGHTVMCTRPGLSGQGRWLHGRDSEEAGLWGCSGWVPGAARPSRLPPPAGTRCRVSWTRTGTPSSRTSSGCCTTDPTLRAMWPDGQQDITEVTKRPLTAGTLFKNSMVALVENLASKVPPPAPGLHLGPSRSFCLCLGIQSGPYCLCTSCGEGLCVC</sequence>
<accession>A0A7J8D7T0</accession>
<organism evidence="1 2">
    <name type="scientific">Rousettus aegyptiacus</name>
    <name type="common">Egyptian fruit bat</name>
    <name type="synonym">Pteropus aegyptiacus</name>
    <dbReference type="NCBI Taxonomy" id="9407"/>
    <lineage>
        <taxon>Eukaryota</taxon>
        <taxon>Metazoa</taxon>
        <taxon>Chordata</taxon>
        <taxon>Craniata</taxon>
        <taxon>Vertebrata</taxon>
        <taxon>Euteleostomi</taxon>
        <taxon>Mammalia</taxon>
        <taxon>Eutheria</taxon>
        <taxon>Laurasiatheria</taxon>
        <taxon>Chiroptera</taxon>
        <taxon>Yinpterochiroptera</taxon>
        <taxon>Pteropodoidea</taxon>
        <taxon>Pteropodidae</taxon>
        <taxon>Rousettinae</taxon>
        <taxon>Rousettus</taxon>
    </lineage>
</organism>